<keyword evidence="3" id="KW-1185">Reference proteome</keyword>
<dbReference type="AlphaFoldDB" id="A0A0C1QN11"/>
<dbReference type="Proteomes" id="UP000031258">
    <property type="component" value="Unassembled WGS sequence"/>
</dbReference>
<keyword evidence="1" id="KW-1133">Transmembrane helix</keyword>
<feature type="transmembrane region" description="Helical" evidence="1">
    <location>
        <begin position="12"/>
        <end position="33"/>
    </location>
</feature>
<gene>
    <name evidence="2" type="ORF">NF27_DS00050</name>
</gene>
<proteinExistence type="predicted"/>
<comment type="caution">
    <text evidence="2">The sequence shown here is derived from an EMBL/GenBank/DDBJ whole genome shotgun (WGS) entry which is preliminary data.</text>
</comment>
<organism evidence="2 3">
    <name type="scientific">Candidatus Jidaibacter acanthamoebae</name>
    <dbReference type="NCBI Taxonomy" id="86105"/>
    <lineage>
        <taxon>Bacteria</taxon>
        <taxon>Pseudomonadati</taxon>
        <taxon>Pseudomonadota</taxon>
        <taxon>Alphaproteobacteria</taxon>
        <taxon>Rickettsiales</taxon>
        <taxon>Candidatus Midichloriaceae</taxon>
        <taxon>Candidatus Jidaibacter</taxon>
    </lineage>
</organism>
<dbReference type="STRING" id="86105.NF27_DS00050"/>
<sequence>MTLINHVKLFTYFVIIYFAIIVIGISTYGMVKFYEIPVYGSRDLIISFSLLLWYLIGIYLTGWTAYNCSRKAKLILNSSK</sequence>
<accession>A0A0C1QN11</accession>
<protein>
    <submittedName>
        <fullName evidence="2">Uncharacterized protein</fullName>
    </submittedName>
</protein>
<evidence type="ECO:0000256" key="1">
    <source>
        <dbReference type="SAM" id="Phobius"/>
    </source>
</evidence>
<reference evidence="2 3" key="1">
    <citation type="submission" date="2014-11" db="EMBL/GenBank/DDBJ databases">
        <title>A Rickettsiales Symbiont of Amoebae With Ancient Features.</title>
        <authorList>
            <person name="Schulz F."/>
            <person name="Martijn J."/>
            <person name="Wascher F."/>
            <person name="Kostanjsek R."/>
            <person name="Ettema T.J."/>
            <person name="Horn M."/>
        </authorList>
    </citation>
    <scope>NUCLEOTIDE SEQUENCE [LARGE SCALE GENOMIC DNA]</scope>
    <source>
        <strain evidence="2 3">UWC36</strain>
    </source>
</reference>
<evidence type="ECO:0000313" key="3">
    <source>
        <dbReference type="Proteomes" id="UP000031258"/>
    </source>
</evidence>
<feature type="transmembrane region" description="Helical" evidence="1">
    <location>
        <begin position="45"/>
        <end position="66"/>
    </location>
</feature>
<name>A0A0C1QN11_9RICK</name>
<evidence type="ECO:0000313" key="2">
    <source>
        <dbReference type="EMBL" id="KIE05433.1"/>
    </source>
</evidence>
<dbReference type="EMBL" id="JSWE01000095">
    <property type="protein sequence ID" value="KIE05433.1"/>
    <property type="molecule type" value="Genomic_DNA"/>
</dbReference>
<keyword evidence="1" id="KW-0472">Membrane</keyword>
<keyword evidence="1" id="KW-0812">Transmembrane</keyword>